<dbReference type="Pfam" id="PF00496">
    <property type="entry name" value="SBP_bac_5"/>
    <property type="match status" value="1"/>
</dbReference>
<dbReference type="GO" id="GO:1904680">
    <property type="term" value="F:peptide transmembrane transporter activity"/>
    <property type="evidence" value="ECO:0007669"/>
    <property type="project" value="TreeGrafter"/>
</dbReference>
<evidence type="ECO:0000313" key="7">
    <source>
        <dbReference type="EMBL" id="MBB5201002.1"/>
    </source>
</evidence>
<evidence type="ECO:0000256" key="5">
    <source>
        <dbReference type="SAM" id="SignalP"/>
    </source>
</evidence>
<dbReference type="EMBL" id="JACHHQ010000006">
    <property type="protein sequence ID" value="MBB5201002.1"/>
    <property type="molecule type" value="Genomic_DNA"/>
</dbReference>
<protein>
    <submittedName>
        <fullName evidence="7">ABC-type transport system substrate-binding protein</fullName>
    </submittedName>
</protein>
<dbReference type="GO" id="GO:0015833">
    <property type="term" value="P:peptide transport"/>
    <property type="evidence" value="ECO:0007669"/>
    <property type="project" value="TreeGrafter"/>
</dbReference>
<dbReference type="GO" id="GO:0043190">
    <property type="term" value="C:ATP-binding cassette (ABC) transporter complex"/>
    <property type="evidence" value="ECO:0007669"/>
    <property type="project" value="InterPro"/>
</dbReference>
<dbReference type="Gene3D" id="3.40.190.10">
    <property type="entry name" value="Periplasmic binding protein-like II"/>
    <property type="match status" value="1"/>
</dbReference>
<sequence>MRSSWLHRTSTQLSVSLVCLCAALLSGLPMQSAGAAPISPADPDKVLRAVIVAPETGFDPAITRDLYSTFITQSIFEPLFTYDYLARPAKLVPLTAEALPDVSVDGKTYTIHLKKGIYFAVDPAFKGKKRELTMADYVYSFKRLLDPALSSPQAWLLEGKVVGLDDLAAKARRSKHFDYDADIPGFELIDRYTLRIHLNQPDFDLGMILAHQPTGAVAREVVEKYHDPQGQIMANPVGTGPYILTEWVRGSRIVLTANPDYRGYIWDFKAGRDPGDQRIVAQMKGKHMPQIGRIEISVMVEDQSRWLAFQNDEIDLFQLEGPLAPQALVNGKLKPELVKKGIQLSRIVDPEVSYFYWNMRDPILGGMRKEKIALRRAIAMAHNVREEIKVVWNDEAVALEYPIPPGVVGYDPTYKSSIQFEPEVANALLDTFGYKIGKDGWRTLPDGKYLQIRYTARADSNGQQQLEMWKKTYDLIHIHMVGDRKPFPDILKAEKQCQLQTRTAPWIADYPDGDNFMQLYYGPNIFQNNNGCNQIPEYDKLYAASQKMPAGPERDLLYHKMARILEVYAPIRVGYARYRNMLAQPRVIGYKKHPILPVEWMYFDIEKRQ</sequence>
<evidence type="ECO:0000256" key="1">
    <source>
        <dbReference type="ARBA" id="ARBA00004196"/>
    </source>
</evidence>
<dbReference type="CDD" id="cd08505">
    <property type="entry name" value="PBP2_NikA_DppA_OppA_like_18"/>
    <property type="match status" value="1"/>
</dbReference>
<dbReference type="PANTHER" id="PTHR30290">
    <property type="entry name" value="PERIPLASMIC BINDING COMPONENT OF ABC TRANSPORTER"/>
    <property type="match status" value="1"/>
</dbReference>
<comment type="similarity">
    <text evidence="2">Belongs to the bacterial solute-binding protein 5 family.</text>
</comment>
<feature type="signal peptide" evidence="5">
    <location>
        <begin position="1"/>
        <end position="35"/>
    </location>
</feature>
<evidence type="ECO:0000313" key="8">
    <source>
        <dbReference type="Proteomes" id="UP000571084"/>
    </source>
</evidence>
<proteinExistence type="inferred from homology"/>
<dbReference type="SUPFAM" id="SSF53850">
    <property type="entry name" value="Periplasmic binding protein-like II"/>
    <property type="match status" value="1"/>
</dbReference>
<organism evidence="7 8">
    <name type="scientific">Glaciimonas immobilis</name>
    <dbReference type="NCBI Taxonomy" id="728004"/>
    <lineage>
        <taxon>Bacteria</taxon>
        <taxon>Pseudomonadati</taxon>
        <taxon>Pseudomonadota</taxon>
        <taxon>Betaproteobacteria</taxon>
        <taxon>Burkholderiales</taxon>
        <taxon>Oxalobacteraceae</taxon>
        <taxon>Glaciimonas</taxon>
    </lineage>
</organism>
<reference evidence="7 8" key="1">
    <citation type="submission" date="2020-08" db="EMBL/GenBank/DDBJ databases">
        <title>Genomic Encyclopedia of Type Strains, Phase IV (KMG-IV): sequencing the most valuable type-strain genomes for metagenomic binning, comparative biology and taxonomic classification.</title>
        <authorList>
            <person name="Goeker M."/>
        </authorList>
    </citation>
    <scope>NUCLEOTIDE SEQUENCE [LARGE SCALE GENOMIC DNA]</scope>
    <source>
        <strain evidence="7 8">DSM 23240</strain>
    </source>
</reference>
<dbReference type="Gene3D" id="3.90.76.10">
    <property type="entry name" value="Dipeptide-binding Protein, Domain 1"/>
    <property type="match status" value="1"/>
</dbReference>
<dbReference type="PIRSF" id="PIRSF002741">
    <property type="entry name" value="MppA"/>
    <property type="match status" value="1"/>
</dbReference>
<dbReference type="Gene3D" id="3.10.105.10">
    <property type="entry name" value="Dipeptide-binding Protein, Domain 3"/>
    <property type="match status" value="1"/>
</dbReference>
<feature type="domain" description="Solute-binding protein family 5" evidence="6">
    <location>
        <begin position="90"/>
        <end position="525"/>
    </location>
</feature>
<dbReference type="GO" id="GO:0030288">
    <property type="term" value="C:outer membrane-bounded periplasmic space"/>
    <property type="evidence" value="ECO:0007669"/>
    <property type="project" value="UniProtKB-ARBA"/>
</dbReference>
<comment type="caution">
    <text evidence="7">The sequence shown here is derived from an EMBL/GenBank/DDBJ whole genome shotgun (WGS) entry which is preliminary data.</text>
</comment>
<feature type="chain" id="PRO_5032829810" evidence="5">
    <location>
        <begin position="36"/>
        <end position="609"/>
    </location>
</feature>
<evidence type="ECO:0000259" key="6">
    <source>
        <dbReference type="Pfam" id="PF00496"/>
    </source>
</evidence>
<dbReference type="InterPro" id="IPR000914">
    <property type="entry name" value="SBP_5_dom"/>
</dbReference>
<dbReference type="Proteomes" id="UP000571084">
    <property type="component" value="Unassembled WGS sequence"/>
</dbReference>
<gene>
    <name evidence="7" type="ORF">HNR39_002851</name>
</gene>
<keyword evidence="8" id="KW-1185">Reference proteome</keyword>
<dbReference type="PANTHER" id="PTHR30290:SF10">
    <property type="entry name" value="PERIPLASMIC OLIGOPEPTIDE-BINDING PROTEIN-RELATED"/>
    <property type="match status" value="1"/>
</dbReference>
<accession>A0A840RV05</accession>
<evidence type="ECO:0000256" key="2">
    <source>
        <dbReference type="ARBA" id="ARBA00005695"/>
    </source>
</evidence>
<evidence type="ECO:0000256" key="4">
    <source>
        <dbReference type="ARBA" id="ARBA00022729"/>
    </source>
</evidence>
<name>A0A840RV05_9BURK</name>
<evidence type="ECO:0000256" key="3">
    <source>
        <dbReference type="ARBA" id="ARBA00022448"/>
    </source>
</evidence>
<keyword evidence="4 5" id="KW-0732">Signal</keyword>
<dbReference type="AlphaFoldDB" id="A0A840RV05"/>
<dbReference type="RefSeq" id="WP_168056850.1">
    <property type="nucleotide sequence ID" value="NZ_JACHHQ010000006.1"/>
</dbReference>
<dbReference type="InterPro" id="IPR039424">
    <property type="entry name" value="SBP_5"/>
</dbReference>
<keyword evidence="3" id="KW-0813">Transport</keyword>
<comment type="subcellular location">
    <subcellularLocation>
        <location evidence="1">Cell envelope</location>
    </subcellularLocation>
</comment>
<dbReference type="InterPro" id="IPR030678">
    <property type="entry name" value="Peptide/Ni-bd"/>
</dbReference>